<feature type="compositionally biased region" description="Low complexity" evidence="3">
    <location>
        <begin position="66"/>
        <end position="83"/>
    </location>
</feature>
<reference evidence="7 8" key="1">
    <citation type="submission" date="2024-12" db="EMBL/GenBank/DDBJ databases">
        <title>The unique morphological basis and parallel evolutionary history of personate flowers in Penstemon.</title>
        <authorList>
            <person name="Depatie T.H."/>
            <person name="Wessinger C.A."/>
        </authorList>
    </citation>
    <scope>NUCLEOTIDE SEQUENCE [LARGE SCALE GENOMIC DNA]</scope>
    <source>
        <strain evidence="7">WTNN_2</strain>
        <tissue evidence="7">Leaf</tissue>
    </source>
</reference>
<name>A0ABD3SVD6_9LAMI</name>
<evidence type="ECO:0000256" key="1">
    <source>
        <dbReference type="ARBA" id="ARBA00025793"/>
    </source>
</evidence>
<evidence type="ECO:0000256" key="2">
    <source>
        <dbReference type="RuleBase" id="RU361260"/>
    </source>
</evidence>
<feature type="signal peptide" evidence="5">
    <location>
        <begin position="1"/>
        <end position="22"/>
    </location>
</feature>
<feature type="region of interest" description="Disordered" evidence="3">
    <location>
        <begin position="162"/>
        <end position="204"/>
    </location>
</feature>
<dbReference type="SMART" id="SM00498">
    <property type="entry name" value="FH2"/>
    <property type="match status" value="1"/>
</dbReference>
<dbReference type="EMBL" id="JBJXBP010000005">
    <property type="protein sequence ID" value="KAL3828443.1"/>
    <property type="molecule type" value="Genomic_DNA"/>
</dbReference>
<keyword evidence="4" id="KW-1133">Transmembrane helix</keyword>
<protein>
    <recommendedName>
        <fullName evidence="2">Formin-like protein</fullName>
    </recommendedName>
</protein>
<feature type="compositionally biased region" description="Polar residues" evidence="3">
    <location>
        <begin position="354"/>
        <end position="363"/>
    </location>
</feature>
<keyword evidence="4" id="KW-0472">Membrane</keyword>
<dbReference type="InterPro" id="IPR015425">
    <property type="entry name" value="FH2_Formin"/>
</dbReference>
<feature type="compositionally biased region" description="Polar residues" evidence="3">
    <location>
        <begin position="275"/>
        <end position="293"/>
    </location>
</feature>
<evidence type="ECO:0000259" key="6">
    <source>
        <dbReference type="PROSITE" id="PS51444"/>
    </source>
</evidence>
<feature type="region of interest" description="Disordered" evidence="3">
    <location>
        <begin position="219"/>
        <end position="314"/>
    </location>
</feature>
<feature type="compositionally biased region" description="Low complexity" evidence="3">
    <location>
        <begin position="170"/>
        <end position="188"/>
    </location>
</feature>
<keyword evidence="4" id="KW-0812">Transmembrane</keyword>
<dbReference type="Proteomes" id="UP001634393">
    <property type="component" value="Unassembled WGS sequence"/>
</dbReference>
<comment type="similarity">
    <text evidence="1">Belongs to the formin-like family. Class-I subfamily.</text>
</comment>
<feature type="transmembrane region" description="Helical" evidence="4">
    <location>
        <begin position="127"/>
        <end position="151"/>
    </location>
</feature>
<evidence type="ECO:0000313" key="8">
    <source>
        <dbReference type="Proteomes" id="UP001634393"/>
    </source>
</evidence>
<dbReference type="InterPro" id="IPR042201">
    <property type="entry name" value="FH2_Formin_sf"/>
</dbReference>
<evidence type="ECO:0000256" key="3">
    <source>
        <dbReference type="SAM" id="MobiDB-lite"/>
    </source>
</evidence>
<accession>A0ABD3SVD6</accession>
<evidence type="ECO:0000256" key="5">
    <source>
        <dbReference type="SAM" id="SignalP"/>
    </source>
</evidence>
<keyword evidence="8" id="KW-1185">Reference proteome</keyword>
<dbReference type="Pfam" id="PF02181">
    <property type="entry name" value="FH2"/>
    <property type="match status" value="1"/>
</dbReference>
<dbReference type="PANTHER" id="PTHR23213:SF368">
    <property type="entry name" value="HISTONE H3-K79 METHYLTRANSFERASE"/>
    <property type="match status" value="1"/>
</dbReference>
<dbReference type="InterPro" id="IPR027643">
    <property type="entry name" value="Formin-like_plant"/>
</dbReference>
<dbReference type="SUPFAM" id="SSF101447">
    <property type="entry name" value="Formin homology 2 domain (FH2 domain)"/>
    <property type="match status" value="1"/>
</dbReference>
<proteinExistence type="inferred from homology"/>
<feature type="compositionally biased region" description="Pro residues" evidence="3">
    <location>
        <begin position="379"/>
        <end position="389"/>
    </location>
</feature>
<dbReference type="Gene3D" id="1.20.58.2220">
    <property type="entry name" value="Formin, FH2 domain"/>
    <property type="match status" value="1"/>
</dbReference>
<dbReference type="AlphaFoldDB" id="A0ABD3SVD6"/>
<sequence>MLYLHLPTFSLLFTTFFLLLQGGTTTNRRLLHQPFFLVNQPLPPTPTPSISQPPTPSPQPQPSQPKYPFSSTPTTTQNQFFPFYPSPPPPPTTTTTTTTTDTTFPANISSLVLPSSSTHSSHKTIKLISLILIPSLISFLLLASLLFLLLLRHRHRHRHHDKTDTLHLFPPNITPSHTTTTTTTTTNKKPPPQPTLPNHTPSSTSSEFLYLGTLISSRDTQKDENAPPTISLGSPELHPLPPLPRQHSHQTYQNSPPLKEDDHQEEEEEEFYSPRGSTENFASPYLTKSSPPVNTKFVKNRSLNSSNSSSPSVVLYSSIPRSIESGSPESLSDFPAPLPRFIIHPPPVREQRAFSSFSPSWTEDYSPRASDFSASGKVPPQPPPPPPAPAERLWEAPPRGGPPELVAPAMKVVNAGKGSLGNLDEIGKPKLKPLHWDKVRASSDRAMVWDQLKSSSFQLNEEMIQTLFTVNSSNMNGKDGVRRQIIPDMNHENQVLDPKRSQNIAILLRALNVTIEEVCEALTEGNADTLGTELLESLLRMAPTKEEERKLKEFKDDSPFKLGTAETFLKAMLDIPFAFKRVDAMLYIANFESEIEYLKRSFCTLELACKELKSSRMFLKLLEAVLSTGNRMNVGTNRGDAHAFKLDSLLKLVDIKGTDKKTTLLHFVVQEIIRAEGARLSSNDQNPIAEKSQQPTLQDEVEFRKIGLQVVSGLSRDLTNVKKAAAMDADGLSNDVSKLANGITKITDILKLNKKTNNTKFCEFMNEFLKKAELVIMDVQAQEGIALSMLEELTVYFYGDSAIEEARGVRIFVVVRDFLGILDQVCKDVGKTNERTMVNLGRQIETPTNLIVPQVFPGFNGREKYSSSDDERPSSS</sequence>
<feature type="region of interest" description="Disordered" evidence="3">
    <location>
        <begin position="354"/>
        <end position="398"/>
    </location>
</feature>
<feature type="domain" description="FH2" evidence="6">
    <location>
        <begin position="421"/>
        <end position="848"/>
    </location>
</feature>
<evidence type="ECO:0000313" key="7">
    <source>
        <dbReference type="EMBL" id="KAL3828443.1"/>
    </source>
</evidence>
<feature type="compositionally biased region" description="Low complexity" evidence="3">
    <location>
        <begin position="302"/>
        <end position="314"/>
    </location>
</feature>
<keyword evidence="5" id="KW-0732">Signal</keyword>
<feature type="region of interest" description="Disordered" evidence="3">
    <location>
        <begin position="42"/>
        <end position="98"/>
    </location>
</feature>
<evidence type="ECO:0000256" key="4">
    <source>
        <dbReference type="SAM" id="Phobius"/>
    </source>
</evidence>
<comment type="caution">
    <text evidence="7">The sequence shown here is derived from an EMBL/GenBank/DDBJ whole genome shotgun (WGS) entry which is preliminary data.</text>
</comment>
<organism evidence="7 8">
    <name type="scientific">Penstemon smallii</name>
    <dbReference type="NCBI Taxonomy" id="265156"/>
    <lineage>
        <taxon>Eukaryota</taxon>
        <taxon>Viridiplantae</taxon>
        <taxon>Streptophyta</taxon>
        <taxon>Embryophyta</taxon>
        <taxon>Tracheophyta</taxon>
        <taxon>Spermatophyta</taxon>
        <taxon>Magnoliopsida</taxon>
        <taxon>eudicotyledons</taxon>
        <taxon>Gunneridae</taxon>
        <taxon>Pentapetalae</taxon>
        <taxon>asterids</taxon>
        <taxon>lamiids</taxon>
        <taxon>Lamiales</taxon>
        <taxon>Plantaginaceae</taxon>
        <taxon>Cheloneae</taxon>
        <taxon>Penstemon</taxon>
    </lineage>
</organism>
<feature type="compositionally biased region" description="Pro residues" evidence="3">
    <location>
        <begin position="42"/>
        <end position="65"/>
    </location>
</feature>
<dbReference type="PROSITE" id="PS51444">
    <property type="entry name" value="FH2"/>
    <property type="match status" value="1"/>
</dbReference>
<dbReference type="PANTHER" id="PTHR23213">
    <property type="entry name" value="FORMIN-RELATED"/>
    <property type="match status" value="1"/>
</dbReference>
<gene>
    <name evidence="7" type="ORF">ACJIZ3_017245</name>
</gene>
<feature type="chain" id="PRO_5044858559" description="Formin-like protein" evidence="5">
    <location>
        <begin position="23"/>
        <end position="876"/>
    </location>
</feature>